<feature type="domain" description="UVR" evidence="3">
    <location>
        <begin position="153"/>
        <end position="188"/>
    </location>
</feature>
<dbReference type="GO" id="GO:0005524">
    <property type="term" value="F:ATP binding"/>
    <property type="evidence" value="ECO:0007669"/>
    <property type="project" value="InterPro"/>
</dbReference>
<evidence type="ECO:0000256" key="2">
    <source>
        <dbReference type="SAM" id="SignalP"/>
    </source>
</evidence>
<feature type="compositionally biased region" description="Basic and acidic residues" evidence="1">
    <location>
        <begin position="238"/>
        <end position="250"/>
    </location>
</feature>
<accession>A0A0M0JSU8</accession>
<dbReference type="PROSITE" id="PS50151">
    <property type="entry name" value="UVR"/>
    <property type="match status" value="1"/>
</dbReference>
<feature type="compositionally biased region" description="Gly residues" evidence="1">
    <location>
        <begin position="123"/>
        <end position="139"/>
    </location>
</feature>
<dbReference type="Gene3D" id="1.20.120.1910">
    <property type="entry name" value="Cysteine-tRNA ligase, C-terminal anti-codon recognition domain"/>
    <property type="match status" value="4"/>
</dbReference>
<feature type="region of interest" description="Disordered" evidence="1">
    <location>
        <begin position="43"/>
        <end position="146"/>
    </location>
</feature>
<dbReference type="EMBL" id="JWZX01002381">
    <property type="protein sequence ID" value="KOO29664.1"/>
    <property type="molecule type" value="Genomic_DNA"/>
</dbReference>
<feature type="chain" id="PRO_5005602054" description="UVR domain-containing protein" evidence="2">
    <location>
        <begin position="23"/>
        <end position="521"/>
    </location>
</feature>
<feature type="compositionally biased region" description="Gly residues" evidence="1">
    <location>
        <begin position="58"/>
        <end position="73"/>
    </location>
</feature>
<keyword evidence="5" id="KW-1185">Reference proteome</keyword>
<dbReference type="InterPro" id="IPR009080">
    <property type="entry name" value="tRNAsynth_Ia_anticodon-bd"/>
</dbReference>
<dbReference type="Proteomes" id="UP000037460">
    <property type="component" value="Unassembled WGS sequence"/>
</dbReference>
<keyword evidence="2" id="KW-0732">Signal</keyword>
<evidence type="ECO:0000313" key="4">
    <source>
        <dbReference type="EMBL" id="KOO29664.1"/>
    </source>
</evidence>
<dbReference type="InterPro" id="IPR001943">
    <property type="entry name" value="UVR_dom"/>
</dbReference>
<evidence type="ECO:0000313" key="5">
    <source>
        <dbReference type="Proteomes" id="UP000037460"/>
    </source>
</evidence>
<proteinExistence type="predicted"/>
<feature type="signal peptide" evidence="2">
    <location>
        <begin position="1"/>
        <end position="22"/>
    </location>
</feature>
<dbReference type="InterPro" id="IPR056411">
    <property type="entry name" value="CysS_C"/>
</dbReference>
<protein>
    <recommendedName>
        <fullName evidence="3">UVR domain-containing protein</fullName>
    </recommendedName>
</protein>
<dbReference type="SUPFAM" id="SSF47323">
    <property type="entry name" value="Anticodon-binding domain of a subclass of class I aminoacyl-tRNA synthetases"/>
    <property type="match status" value="3"/>
</dbReference>
<evidence type="ECO:0000259" key="3">
    <source>
        <dbReference type="PROSITE" id="PS50151"/>
    </source>
</evidence>
<gene>
    <name evidence="4" type="ORF">Ctob_014064</name>
</gene>
<dbReference type="OrthoDB" id="47021at2759"/>
<dbReference type="GO" id="GO:0006418">
    <property type="term" value="P:tRNA aminoacylation for protein translation"/>
    <property type="evidence" value="ECO:0007669"/>
    <property type="project" value="InterPro"/>
</dbReference>
<dbReference type="AlphaFoldDB" id="A0A0M0JSU8"/>
<sequence length="521" mass="56998">MPRRSMLLTCWCLLDTTQSLRSSAVTPLRPRQSNSATLLMRYDPSWVSGDDQRDSRGGGRGRGSGGGSSYGRGRGGDDSRGAFGGYNRGATGGYGRGRGGDYGRPGGDNGRGGRGNDDRGAVGDYGRGRGGGPARGRGSGYARAENDGGRVDEVLVEQLLSERESMRRERRFEEADEIRDEIVQLGVQIWDRDRLWSTSGAPPPRNEYNEADSSARRNNFYRDTQRSAARSVRAQPSYEERVPYSRDGRPRTKSTARQLNENGHDYTRSPTDVSTGLKEGSASLEAVHELLRERLEAKLAKDFDEADALLAQLERDHGVTVNDGTKEWRADGLSFARRWVRAGPAKAAVDEAAVLSLIDERTAARKEQNYRRADALLSELLEVHGVVLVDSEYTWRVVGSAHDGAYGEGGGYGRRAQPDADAGHDYMREPGDVAPIAPETEAQIHRLLATRLAKKKAREFGEADVLQEELWQLGVEVDDRARSWYYVLPGSKGKAAPGAVSGAADLDGPRPNGAEKEWGAW</sequence>
<organism evidence="4 5">
    <name type="scientific">Chrysochromulina tobinii</name>
    <dbReference type="NCBI Taxonomy" id="1460289"/>
    <lineage>
        <taxon>Eukaryota</taxon>
        <taxon>Haptista</taxon>
        <taxon>Haptophyta</taxon>
        <taxon>Prymnesiophyceae</taxon>
        <taxon>Prymnesiales</taxon>
        <taxon>Chrysochromulinaceae</taxon>
        <taxon>Chrysochromulina</taxon>
    </lineage>
</organism>
<dbReference type="Pfam" id="PF23493">
    <property type="entry name" value="CysS_C"/>
    <property type="match status" value="1"/>
</dbReference>
<feature type="compositionally biased region" description="Gly residues" evidence="1">
    <location>
        <begin position="82"/>
        <end position="113"/>
    </location>
</feature>
<name>A0A0M0JSU8_9EUKA</name>
<feature type="region of interest" description="Disordered" evidence="1">
    <location>
        <begin position="195"/>
        <end position="277"/>
    </location>
</feature>
<feature type="region of interest" description="Disordered" evidence="1">
    <location>
        <begin position="493"/>
        <end position="521"/>
    </location>
</feature>
<comment type="caution">
    <text evidence="4">The sequence shown here is derived from an EMBL/GenBank/DDBJ whole genome shotgun (WGS) entry which is preliminary data.</text>
</comment>
<evidence type="ECO:0000256" key="1">
    <source>
        <dbReference type="SAM" id="MobiDB-lite"/>
    </source>
</evidence>
<dbReference type="GO" id="GO:0004812">
    <property type="term" value="F:aminoacyl-tRNA ligase activity"/>
    <property type="evidence" value="ECO:0007669"/>
    <property type="project" value="InterPro"/>
</dbReference>
<reference evidence="5" key="1">
    <citation type="journal article" date="2015" name="PLoS Genet.">
        <title>Genome Sequence and Transcriptome Analyses of Chrysochromulina tobin: Metabolic Tools for Enhanced Algal Fitness in the Prominent Order Prymnesiales (Haptophyceae).</title>
        <authorList>
            <person name="Hovde B.T."/>
            <person name="Deodato C.R."/>
            <person name="Hunsperger H.M."/>
            <person name="Ryken S.A."/>
            <person name="Yost W."/>
            <person name="Jha R.K."/>
            <person name="Patterson J."/>
            <person name="Monnat R.J. Jr."/>
            <person name="Barlow S.B."/>
            <person name="Starkenburg S.R."/>
            <person name="Cattolico R.A."/>
        </authorList>
    </citation>
    <scope>NUCLEOTIDE SEQUENCE</scope>
    <source>
        <strain evidence="5">CCMP291</strain>
    </source>
</reference>